<accession>A0A7W8Z4V9</accession>
<evidence type="ECO:0000259" key="1">
    <source>
        <dbReference type="Pfam" id="PF21321"/>
    </source>
</evidence>
<feature type="domain" description="Putative antitoxin VapB45-like DNA-binding HTH" evidence="1">
    <location>
        <begin position="9"/>
        <end position="91"/>
    </location>
</feature>
<dbReference type="AlphaFoldDB" id="A0A7W8Z4V9"/>
<dbReference type="InterPro" id="IPR017277">
    <property type="entry name" value="VapB45-like"/>
</dbReference>
<keyword evidence="3" id="KW-1185">Reference proteome</keyword>
<dbReference type="RefSeq" id="WP_184612127.1">
    <property type="nucleotide sequence ID" value="NZ_BOOS01000036.1"/>
</dbReference>
<protein>
    <submittedName>
        <fullName evidence="2">Uncharacterized protein (DUF433 family)</fullName>
    </submittedName>
</protein>
<sequence>MAIDRFTTPLYGIAEAAGYLAVPSSTFSTWAFGYQRRQRDGRTIHGKPVITAARPGRPNEAAVPFIGLAEGYALAAFRQAGVPLQRIRPAIDALQRELGLAHALASRRLFTDGAEVLYDYAEHAGDESTRELVVVRNNQRVFSEVVASYLRLVDFAPDGYAQVITLPQYRTATVTVDAAHAFGRPRFAHGGAKLEDVIDLFQAGEPVDAVAEEYGLSREEVEDALRVATRTAA</sequence>
<dbReference type="PIRSF" id="PIRSF037738">
    <property type="entry name" value="UCP037738"/>
    <property type="match status" value="1"/>
</dbReference>
<dbReference type="InterPro" id="IPR048708">
    <property type="entry name" value="VapB45-like_HTH"/>
</dbReference>
<organism evidence="2 3">
    <name type="scientific">Sphaerisporangium krabiense</name>
    <dbReference type="NCBI Taxonomy" id="763782"/>
    <lineage>
        <taxon>Bacteria</taxon>
        <taxon>Bacillati</taxon>
        <taxon>Actinomycetota</taxon>
        <taxon>Actinomycetes</taxon>
        <taxon>Streptosporangiales</taxon>
        <taxon>Streptosporangiaceae</taxon>
        <taxon>Sphaerisporangium</taxon>
    </lineage>
</organism>
<dbReference type="Proteomes" id="UP000588112">
    <property type="component" value="Unassembled WGS sequence"/>
</dbReference>
<dbReference type="InterPro" id="IPR007367">
    <property type="entry name" value="DUF433"/>
</dbReference>
<reference evidence="2 3" key="1">
    <citation type="submission" date="2020-08" db="EMBL/GenBank/DDBJ databases">
        <title>Sequencing the genomes of 1000 actinobacteria strains.</title>
        <authorList>
            <person name="Klenk H.-P."/>
        </authorList>
    </citation>
    <scope>NUCLEOTIDE SEQUENCE [LARGE SCALE GENOMIC DNA]</scope>
    <source>
        <strain evidence="2 3">DSM 45790</strain>
    </source>
</reference>
<evidence type="ECO:0000313" key="2">
    <source>
        <dbReference type="EMBL" id="MBB5627469.1"/>
    </source>
</evidence>
<evidence type="ECO:0000313" key="3">
    <source>
        <dbReference type="Proteomes" id="UP000588112"/>
    </source>
</evidence>
<dbReference type="Pfam" id="PF21321">
    <property type="entry name" value="HTH_66"/>
    <property type="match status" value="1"/>
</dbReference>
<comment type="caution">
    <text evidence="2">The sequence shown here is derived from an EMBL/GenBank/DDBJ whole genome shotgun (WGS) entry which is preliminary data.</text>
</comment>
<gene>
    <name evidence="2" type="ORF">BJ981_003168</name>
</gene>
<name>A0A7W8Z4V9_9ACTN</name>
<dbReference type="Gene3D" id="1.10.10.10">
    <property type="entry name" value="Winged helix-like DNA-binding domain superfamily/Winged helix DNA-binding domain"/>
    <property type="match status" value="1"/>
</dbReference>
<proteinExistence type="predicted"/>
<dbReference type="Pfam" id="PF04255">
    <property type="entry name" value="DUF433"/>
    <property type="match status" value="1"/>
</dbReference>
<dbReference type="EMBL" id="JACHBR010000001">
    <property type="protein sequence ID" value="MBB5627469.1"/>
    <property type="molecule type" value="Genomic_DNA"/>
</dbReference>
<dbReference type="InterPro" id="IPR036388">
    <property type="entry name" value="WH-like_DNA-bd_sf"/>
</dbReference>